<feature type="transmembrane region" description="Helical" evidence="7">
    <location>
        <begin position="363"/>
        <end position="382"/>
    </location>
</feature>
<sequence length="509" mass="52633">MPVTDASPGSVLGDQVRRGALWSAGSTLFLRFANIAIMAIVARIVAPEAFGVFALAMVVQGVVVSLAELGISSALLRNDLDPDRIAPTIATVSIITSLVLGTTMAVFADPLAAALGSPDAAGPLRVMALSVALIGPFVVPGALIQRDFRQDVIFRAAAIAFVPSSAVLLLVALAGDGALAFAWSRVAAQLVTGVILTMKVKKRYRPGFRRDQIGMLIRFGLPLALANLLSQALLNVDYVFVGRTLGVEATGLYSLAFTIAAWSTAVIGSVLNGIVQPAFSRVRHEGGDLRGALLQACRTVALVACAIGALTLALAEPLLTTIYGTQWTGAAPALVVLAVYGVIFVLGLLLANIIISTGRTGGLLLVQVAALAVLLPAMAVGVRYGGLVGVGLAHILVSAGVILPLYLLMLRRTIPRPFGVMVRAIAWPVCAGTAAGGTAWAVAMLVSAAPAKFLLGGLAGGILYLVLTAPLLLPLVPPSLRRSRTFGRVLAGLAWPTSWLARRMTGGRA</sequence>
<feature type="transmembrane region" description="Helical" evidence="7">
    <location>
        <begin position="127"/>
        <end position="145"/>
    </location>
</feature>
<dbReference type="GO" id="GO:0005886">
    <property type="term" value="C:plasma membrane"/>
    <property type="evidence" value="ECO:0007669"/>
    <property type="project" value="UniProtKB-SubCell"/>
</dbReference>
<feature type="transmembrane region" description="Helical" evidence="7">
    <location>
        <begin position="252"/>
        <end position="275"/>
    </location>
</feature>
<dbReference type="EMBL" id="PPXD01000023">
    <property type="protein sequence ID" value="POH63437.1"/>
    <property type="molecule type" value="Genomic_DNA"/>
</dbReference>
<keyword evidence="3" id="KW-1003">Cell membrane</keyword>
<comment type="similarity">
    <text evidence="2">Belongs to the polysaccharide synthase family.</text>
</comment>
<evidence type="ECO:0000313" key="8">
    <source>
        <dbReference type="EMBL" id="POH63437.1"/>
    </source>
</evidence>
<evidence type="ECO:0000256" key="4">
    <source>
        <dbReference type="ARBA" id="ARBA00022692"/>
    </source>
</evidence>
<dbReference type="PANTHER" id="PTHR30250">
    <property type="entry name" value="PST FAMILY PREDICTED COLANIC ACID TRANSPORTER"/>
    <property type="match status" value="1"/>
</dbReference>
<evidence type="ECO:0000256" key="3">
    <source>
        <dbReference type="ARBA" id="ARBA00022475"/>
    </source>
</evidence>
<name>A0A2S3ZC16_9MICO</name>
<reference evidence="8 9" key="1">
    <citation type="submission" date="2018-01" db="EMBL/GenBank/DDBJ databases">
        <title>Cryobacterium sp. nov., from glaciers in China.</title>
        <authorList>
            <person name="Liu Q."/>
            <person name="Xin Y.-H."/>
        </authorList>
    </citation>
    <scope>NUCLEOTIDE SEQUENCE [LARGE SCALE GENOMIC DNA]</scope>
    <source>
        <strain evidence="8 9">TMN-42</strain>
    </source>
</reference>
<evidence type="ECO:0000256" key="7">
    <source>
        <dbReference type="SAM" id="Phobius"/>
    </source>
</evidence>
<evidence type="ECO:0000256" key="6">
    <source>
        <dbReference type="ARBA" id="ARBA00023136"/>
    </source>
</evidence>
<dbReference type="Pfam" id="PF13440">
    <property type="entry name" value="Polysacc_synt_3"/>
    <property type="match status" value="1"/>
</dbReference>
<dbReference type="Proteomes" id="UP000237340">
    <property type="component" value="Unassembled WGS sequence"/>
</dbReference>
<keyword evidence="4 7" id="KW-0812">Transmembrane</keyword>
<keyword evidence="9" id="KW-1185">Reference proteome</keyword>
<keyword evidence="5 7" id="KW-1133">Transmembrane helix</keyword>
<dbReference type="InterPro" id="IPR050833">
    <property type="entry name" value="Poly_Biosynth_Transport"/>
</dbReference>
<dbReference type="AlphaFoldDB" id="A0A2S3ZC16"/>
<dbReference type="PANTHER" id="PTHR30250:SF10">
    <property type="entry name" value="LIPOPOLYSACCHARIDE BIOSYNTHESIS PROTEIN WZXC"/>
    <property type="match status" value="1"/>
</dbReference>
<feature type="transmembrane region" description="Helical" evidence="7">
    <location>
        <begin position="28"/>
        <end position="46"/>
    </location>
</feature>
<feature type="transmembrane region" description="Helical" evidence="7">
    <location>
        <begin position="52"/>
        <end position="76"/>
    </location>
</feature>
<evidence type="ECO:0000256" key="2">
    <source>
        <dbReference type="ARBA" id="ARBA00007430"/>
    </source>
</evidence>
<feature type="transmembrane region" description="Helical" evidence="7">
    <location>
        <begin position="453"/>
        <end position="476"/>
    </location>
</feature>
<comment type="subcellular location">
    <subcellularLocation>
        <location evidence="1">Cell membrane</location>
        <topology evidence="1">Multi-pass membrane protein</topology>
    </subcellularLocation>
</comment>
<dbReference type="CDD" id="cd13127">
    <property type="entry name" value="MATE_tuaB_like"/>
    <property type="match status" value="1"/>
</dbReference>
<feature type="transmembrane region" description="Helical" evidence="7">
    <location>
        <begin position="327"/>
        <end position="351"/>
    </location>
</feature>
<evidence type="ECO:0000256" key="5">
    <source>
        <dbReference type="ARBA" id="ARBA00022989"/>
    </source>
</evidence>
<feature type="transmembrane region" description="Helical" evidence="7">
    <location>
        <begin position="180"/>
        <end position="198"/>
    </location>
</feature>
<feature type="transmembrane region" description="Helical" evidence="7">
    <location>
        <begin position="296"/>
        <end position="315"/>
    </location>
</feature>
<feature type="transmembrane region" description="Helical" evidence="7">
    <location>
        <begin position="219"/>
        <end position="240"/>
    </location>
</feature>
<organism evidence="8 9">
    <name type="scientific">Cryobacterium zongtaii</name>
    <dbReference type="NCBI Taxonomy" id="1259217"/>
    <lineage>
        <taxon>Bacteria</taxon>
        <taxon>Bacillati</taxon>
        <taxon>Actinomycetota</taxon>
        <taxon>Actinomycetes</taxon>
        <taxon>Micrococcales</taxon>
        <taxon>Microbacteriaceae</taxon>
        <taxon>Cryobacterium</taxon>
    </lineage>
</organism>
<dbReference type="RefSeq" id="WP_103461346.1">
    <property type="nucleotide sequence ID" value="NZ_PPXD01000023.1"/>
</dbReference>
<feature type="transmembrane region" description="Helical" evidence="7">
    <location>
        <begin position="88"/>
        <end position="107"/>
    </location>
</feature>
<keyword evidence="6 7" id="KW-0472">Membrane</keyword>
<gene>
    <name evidence="8" type="ORF">C3B61_14670</name>
</gene>
<accession>A0A2S3ZC16</accession>
<feature type="transmembrane region" description="Helical" evidence="7">
    <location>
        <begin position="152"/>
        <end position="174"/>
    </location>
</feature>
<proteinExistence type="inferred from homology"/>
<evidence type="ECO:0008006" key="10">
    <source>
        <dbReference type="Google" id="ProtNLM"/>
    </source>
</evidence>
<protein>
    <recommendedName>
        <fullName evidence="10">Lipopolysaccharide biosynthesis protein</fullName>
    </recommendedName>
</protein>
<evidence type="ECO:0000256" key="1">
    <source>
        <dbReference type="ARBA" id="ARBA00004651"/>
    </source>
</evidence>
<evidence type="ECO:0000313" key="9">
    <source>
        <dbReference type="Proteomes" id="UP000237340"/>
    </source>
</evidence>
<comment type="caution">
    <text evidence="8">The sequence shown here is derived from an EMBL/GenBank/DDBJ whole genome shotgun (WGS) entry which is preliminary data.</text>
</comment>
<feature type="transmembrane region" description="Helical" evidence="7">
    <location>
        <begin position="388"/>
        <end position="408"/>
    </location>
</feature>
<feature type="transmembrane region" description="Helical" evidence="7">
    <location>
        <begin position="420"/>
        <end position="447"/>
    </location>
</feature>